<feature type="binding site" evidence="1">
    <location>
        <position position="52"/>
    </location>
    <ligand>
        <name>Zn(2+)</name>
        <dbReference type="ChEBI" id="CHEBI:29105"/>
    </ligand>
</feature>
<evidence type="ECO:0000313" key="4">
    <source>
        <dbReference type="RefSeq" id="XP_015178917.1"/>
    </source>
</evidence>
<evidence type="ECO:0000256" key="1">
    <source>
        <dbReference type="PROSITE-ProRule" id="PRU01263"/>
    </source>
</evidence>
<evidence type="ECO:0000313" key="3">
    <source>
        <dbReference type="Proteomes" id="UP000694924"/>
    </source>
</evidence>
<dbReference type="Gene3D" id="3.40.1800.20">
    <property type="match status" value="1"/>
</dbReference>
<accession>A0ABM1IFD0</accession>
<feature type="domain" description="ZAD" evidence="2">
    <location>
        <begin position="3"/>
        <end position="76"/>
    </location>
</feature>
<dbReference type="Pfam" id="PF07776">
    <property type="entry name" value="zf-AD"/>
    <property type="match status" value="1"/>
</dbReference>
<keyword evidence="1" id="KW-0479">Metal-binding</keyword>
<keyword evidence="3" id="KW-1185">Reference proteome</keyword>
<name>A0ABM1IFD0_POLDO</name>
<feature type="binding site" evidence="1">
    <location>
        <position position="49"/>
    </location>
    <ligand>
        <name>Zn(2+)</name>
        <dbReference type="ChEBI" id="CHEBI:29105"/>
    </ligand>
</feature>
<dbReference type="SUPFAM" id="SSF57716">
    <property type="entry name" value="Glucocorticoid receptor-like (DNA-binding domain)"/>
    <property type="match status" value="1"/>
</dbReference>
<feature type="binding site" evidence="1">
    <location>
        <position position="5"/>
    </location>
    <ligand>
        <name>Zn(2+)</name>
        <dbReference type="ChEBI" id="CHEBI:29105"/>
    </ligand>
</feature>
<dbReference type="PANTHER" id="PTHR39942:SF1">
    <property type="entry name" value="BCDNA.LD26519-RELATED"/>
    <property type="match status" value="1"/>
</dbReference>
<keyword evidence="1" id="KW-0863">Zinc-finger</keyword>
<dbReference type="Proteomes" id="UP000694924">
    <property type="component" value="Unplaced"/>
</dbReference>
<dbReference type="RefSeq" id="XP_015178917.1">
    <property type="nucleotide sequence ID" value="XM_015323431.1"/>
</dbReference>
<keyword evidence="1" id="KW-0862">Zinc</keyword>
<dbReference type="InterPro" id="IPR012934">
    <property type="entry name" value="Znf_AD"/>
</dbReference>
<dbReference type="PROSITE" id="PS00028">
    <property type="entry name" value="ZINC_FINGER_C2H2_1"/>
    <property type="match status" value="1"/>
</dbReference>
<dbReference type="GeneID" id="107067693"/>
<reference evidence="4" key="1">
    <citation type="submission" date="2025-08" db="UniProtKB">
        <authorList>
            <consortium name="RefSeq"/>
        </authorList>
    </citation>
    <scope>IDENTIFICATION</scope>
    <source>
        <tissue evidence="4">Whole body</tissue>
    </source>
</reference>
<dbReference type="PANTHER" id="PTHR39942">
    <property type="entry name" value="BCDNA.LD26519-RELATED"/>
    <property type="match status" value="1"/>
</dbReference>
<protein>
    <submittedName>
        <fullName evidence="4">Uncharacterized protein LOC107067693 isoform X1</fullName>
    </submittedName>
</protein>
<dbReference type="SMART" id="SM00868">
    <property type="entry name" value="zf-AD"/>
    <property type="match status" value="1"/>
</dbReference>
<proteinExistence type="predicted"/>
<dbReference type="InterPro" id="IPR013087">
    <property type="entry name" value="Znf_C2H2_type"/>
</dbReference>
<organism evidence="3 4">
    <name type="scientific">Polistes dominula</name>
    <name type="common">European paper wasp</name>
    <name type="synonym">Vespa dominula</name>
    <dbReference type="NCBI Taxonomy" id="743375"/>
    <lineage>
        <taxon>Eukaryota</taxon>
        <taxon>Metazoa</taxon>
        <taxon>Ecdysozoa</taxon>
        <taxon>Arthropoda</taxon>
        <taxon>Hexapoda</taxon>
        <taxon>Insecta</taxon>
        <taxon>Pterygota</taxon>
        <taxon>Neoptera</taxon>
        <taxon>Endopterygota</taxon>
        <taxon>Hymenoptera</taxon>
        <taxon>Apocrita</taxon>
        <taxon>Aculeata</taxon>
        <taxon>Vespoidea</taxon>
        <taxon>Vespidae</taxon>
        <taxon>Polistinae</taxon>
        <taxon>Polistini</taxon>
        <taxon>Polistes</taxon>
    </lineage>
</organism>
<gene>
    <name evidence="4" type="primary">LOC107067693</name>
</gene>
<dbReference type="PROSITE" id="PS51915">
    <property type="entry name" value="ZAD"/>
    <property type="match status" value="1"/>
</dbReference>
<sequence length="264" mass="30950">MENVCRLCLQKEENMLNVVSLENEKLCSIIFDCFSIKITNNDALPKLLCTVCFGKLKSFNEFREKCKIFDCLLRAHYKMDFNYDDTLSKIKIYQNAQVQTDITSETLQMDYGYVFIKTEEITDENDFNTHYNNDDDRHIQDNNGFDNLRHSDDVVSNSADSQDTFKTSNKLKLKKKLKRSGINGSRKSDRLKNKDKILKCHFCLKEFLYIEEFLKHCRFHIIKESKKRGCKKRNANKENFTCQSFCKHAKITSSVDLQCSVDSI</sequence>
<feature type="binding site" evidence="1">
    <location>
        <position position="8"/>
    </location>
    <ligand>
        <name>Zn(2+)</name>
        <dbReference type="ChEBI" id="CHEBI:29105"/>
    </ligand>
</feature>
<evidence type="ECO:0000259" key="2">
    <source>
        <dbReference type="PROSITE" id="PS51915"/>
    </source>
</evidence>